<dbReference type="Proteomes" id="UP001501725">
    <property type="component" value="Unassembled WGS sequence"/>
</dbReference>
<gene>
    <name evidence="1" type="ORF">GCM10023184_14610</name>
</gene>
<accession>A0ABP8GKN0</accession>
<sequence length="188" mass="21451">MIDLRKAKEFAALWDTYTELEKEYEKAYAKKQADYILQLVGEFKSFFEKSGIEVEEPKLVEDPPQIFTKVVKTNLSTLSCTLTLKYTKSKITNISLVWATEDLTPCYQYFEAKPDRKLEKLKTATSKDIDQNIAAISNAIAQIKQNIASDLTYQIWSTGVDHRPSEGGTFMNLKKVNSLTEVLDGIYK</sequence>
<dbReference type="RefSeq" id="WP_345254703.1">
    <property type="nucleotide sequence ID" value="NZ_BAABGY010000006.1"/>
</dbReference>
<name>A0ABP8GKN0_9BACT</name>
<reference evidence="2" key="1">
    <citation type="journal article" date="2019" name="Int. J. Syst. Evol. Microbiol.">
        <title>The Global Catalogue of Microorganisms (GCM) 10K type strain sequencing project: providing services to taxonomists for standard genome sequencing and annotation.</title>
        <authorList>
            <consortium name="The Broad Institute Genomics Platform"/>
            <consortium name="The Broad Institute Genome Sequencing Center for Infectious Disease"/>
            <person name="Wu L."/>
            <person name="Ma J."/>
        </authorList>
    </citation>
    <scope>NUCLEOTIDE SEQUENCE [LARGE SCALE GENOMIC DNA]</scope>
    <source>
        <strain evidence="2">JCM 17919</strain>
    </source>
</reference>
<evidence type="ECO:0000313" key="1">
    <source>
        <dbReference type="EMBL" id="GAA4326139.1"/>
    </source>
</evidence>
<organism evidence="1 2">
    <name type="scientific">Flaviaesturariibacter amylovorans</name>
    <dbReference type="NCBI Taxonomy" id="1084520"/>
    <lineage>
        <taxon>Bacteria</taxon>
        <taxon>Pseudomonadati</taxon>
        <taxon>Bacteroidota</taxon>
        <taxon>Chitinophagia</taxon>
        <taxon>Chitinophagales</taxon>
        <taxon>Chitinophagaceae</taxon>
        <taxon>Flaviaestuariibacter</taxon>
    </lineage>
</organism>
<keyword evidence="2" id="KW-1185">Reference proteome</keyword>
<proteinExistence type="predicted"/>
<dbReference type="EMBL" id="BAABGY010000006">
    <property type="protein sequence ID" value="GAA4326139.1"/>
    <property type="molecule type" value="Genomic_DNA"/>
</dbReference>
<protein>
    <submittedName>
        <fullName evidence="1">Uncharacterized protein</fullName>
    </submittedName>
</protein>
<comment type="caution">
    <text evidence="1">The sequence shown here is derived from an EMBL/GenBank/DDBJ whole genome shotgun (WGS) entry which is preliminary data.</text>
</comment>
<evidence type="ECO:0000313" key="2">
    <source>
        <dbReference type="Proteomes" id="UP001501725"/>
    </source>
</evidence>